<organism evidence="1 2">
    <name type="scientific">Devosia oryziradicis</name>
    <dbReference type="NCBI Taxonomy" id="2801335"/>
    <lineage>
        <taxon>Bacteria</taxon>
        <taxon>Pseudomonadati</taxon>
        <taxon>Pseudomonadota</taxon>
        <taxon>Alphaproteobacteria</taxon>
        <taxon>Hyphomicrobiales</taxon>
        <taxon>Devosiaceae</taxon>
        <taxon>Devosia</taxon>
    </lineage>
</organism>
<proteinExistence type="predicted"/>
<sequence length="276" mass="29481">MTHQHPILVINCSGKIGSRVAANLAALAVPHRGVSRRTAIRFDWQDETTWPAALAGTKAAFVSFVPDLAAPEALPIMQRFVEAAREAGLTKLVLLTGRGEIGAIAAENVVRASGLAWTVVRAAWFNQNFSEGHLLDSVFEGHLYMPAADRAEPFVDAGDIADVATAALLDDVHNGQIYDVTGPDLLTFHQAAALLAAATGRPYQYVPVTLDEFHAGLVEALGVEWADLLRTVADETLDGRNSWVGDGVQRAIGRQPHAFADFCAQAYASGSWSQAA</sequence>
<protein>
    <submittedName>
        <fullName evidence="1">NAD(P)H-binding protein</fullName>
    </submittedName>
</protein>
<dbReference type="InterPro" id="IPR036291">
    <property type="entry name" value="NAD(P)-bd_dom_sf"/>
</dbReference>
<accession>A0ABX7BSX4</accession>
<dbReference type="InterPro" id="IPR051604">
    <property type="entry name" value="Ergot_Alk_Oxidoreductase"/>
</dbReference>
<name>A0ABX7BSX4_9HYPH</name>
<dbReference type="PANTHER" id="PTHR43162:SF1">
    <property type="entry name" value="PRESTALK A DIFFERENTIATION PROTEIN A"/>
    <property type="match status" value="1"/>
</dbReference>
<dbReference type="RefSeq" id="WP_201653907.1">
    <property type="nucleotide sequence ID" value="NZ_CP068047.1"/>
</dbReference>
<evidence type="ECO:0000313" key="2">
    <source>
        <dbReference type="Proteomes" id="UP000595460"/>
    </source>
</evidence>
<reference evidence="1 2" key="1">
    <citation type="submission" date="2021-01" db="EMBL/GenBank/DDBJ databases">
        <title>Genome seq and assembly of Devosia sp. G19.</title>
        <authorList>
            <person name="Chhetri G."/>
        </authorList>
    </citation>
    <scope>NUCLEOTIDE SEQUENCE [LARGE SCALE GENOMIC DNA]</scope>
    <source>
        <strain evidence="1 2">G19</strain>
    </source>
</reference>
<dbReference type="EMBL" id="CP068047">
    <property type="protein sequence ID" value="QQR35048.1"/>
    <property type="molecule type" value="Genomic_DNA"/>
</dbReference>
<keyword evidence="2" id="KW-1185">Reference proteome</keyword>
<dbReference type="Gene3D" id="3.40.50.720">
    <property type="entry name" value="NAD(P)-binding Rossmann-like Domain"/>
    <property type="match status" value="1"/>
</dbReference>
<dbReference type="SUPFAM" id="SSF51735">
    <property type="entry name" value="NAD(P)-binding Rossmann-fold domains"/>
    <property type="match status" value="1"/>
</dbReference>
<dbReference type="Proteomes" id="UP000595460">
    <property type="component" value="Chromosome"/>
</dbReference>
<evidence type="ECO:0000313" key="1">
    <source>
        <dbReference type="EMBL" id="QQR35048.1"/>
    </source>
</evidence>
<dbReference type="Gene3D" id="3.90.25.10">
    <property type="entry name" value="UDP-galactose 4-epimerase, domain 1"/>
    <property type="match status" value="1"/>
</dbReference>
<dbReference type="PANTHER" id="PTHR43162">
    <property type="match status" value="1"/>
</dbReference>
<gene>
    <name evidence="1" type="ORF">JI749_11740</name>
</gene>